<sequence>MSASVSPYRRLFALSGTKSFCISAAVARLPMSMLDLGIILALNHAYGAWTLAGIMNTVYVLSMSCVTPLYAKAFDRFGQARVGRPTLALQVVFMLAFALAVWLRAPVALMFALAVLMGVTQFSFGALVRARWAYTLRDVRDGESLLNTAYATEAAIDEVVFILGPMLTAWLATSVHPVAQLFVPIAAAAIGGAVFFSLRSTQPRPVVEMVDTTATSDVPPVDGADGIVTSDADGVDCPDGRHIKRSALLYRGMLPLIAVFVVFNMSFTAVDVSITAAVKSMGAERFLGLQLAMYAVGSCIGALIFGSRRLRGSHWAHMVLFMSLLTVGFVLFRVTMDNLVVLAIVEVLTGLNVSPLFTTGSLIVRGLVPSESLTEGLSWLTTAGTAGGAIGSSVAGMVLDVFGAHGGMTLPALFTAAAIPLTLYGWLSSRRHVMPR</sequence>
<accession>A0ABS6WFV4</accession>
<dbReference type="RefSeq" id="WP_219058930.1">
    <property type="nucleotide sequence ID" value="NZ_JAHBBH010000021.1"/>
</dbReference>
<organism evidence="3 4">
    <name type="scientific">Bifidobacterium miconis</name>
    <dbReference type="NCBI Taxonomy" id="2834435"/>
    <lineage>
        <taxon>Bacteria</taxon>
        <taxon>Bacillati</taxon>
        <taxon>Actinomycetota</taxon>
        <taxon>Actinomycetes</taxon>
        <taxon>Bifidobacteriales</taxon>
        <taxon>Bifidobacteriaceae</taxon>
        <taxon>Bifidobacterium</taxon>
    </lineage>
</organism>
<feature type="transmembrane region" description="Helical" evidence="1">
    <location>
        <begin position="408"/>
        <end position="427"/>
    </location>
</feature>
<proteinExistence type="predicted"/>
<protein>
    <submittedName>
        <fullName evidence="3">MFS transporter</fullName>
    </submittedName>
</protein>
<feature type="domain" description="Major facilitator superfamily (MFS) profile" evidence="2">
    <location>
        <begin position="252"/>
        <end position="436"/>
    </location>
</feature>
<feature type="transmembrane region" description="Helical" evidence="1">
    <location>
        <begin position="82"/>
        <end position="103"/>
    </location>
</feature>
<feature type="transmembrane region" description="Helical" evidence="1">
    <location>
        <begin position="315"/>
        <end position="334"/>
    </location>
</feature>
<feature type="transmembrane region" description="Helical" evidence="1">
    <location>
        <begin position="48"/>
        <end position="70"/>
    </location>
</feature>
<gene>
    <name evidence="3" type="ORF">KIH79_08180</name>
</gene>
<keyword evidence="1" id="KW-0812">Transmembrane</keyword>
<reference evidence="3 4" key="1">
    <citation type="submission" date="2021-05" db="EMBL/GenBank/DDBJ databases">
        <title>Phylogenetic classification of ten novel species belonging to the genus Bifidobacterium comprising B. colchicus sp. nov., B. abeli sp. nov., B. bicoloris sp. nov., B. guerezis sp. nov., B. rosaliae sp. nov., B. santillanensis sp. nov., B. argentati sp. nov., B. amazzoni sp. nov., B. pluviali sp. nov., and B. pinnaculum sp. nov.</title>
        <authorList>
            <person name="Lugli G.A."/>
            <person name="Ruiz Garcia L."/>
            <person name="Margolles A."/>
            <person name="Ventura M."/>
        </authorList>
    </citation>
    <scope>NUCLEOTIDE SEQUENCE [LARGE SCALE GENOMIC DNA]</scope>
    <source>
        <strain evidence="3 4">82T10</strain>
    </source>
</reference>
<dbReference type="InterPro" id="IPR020846">
    <property type="entry name" value="MFS_dom"/>
</dbReference>
<dbReference type="PROSITE" id="PS50850">
    <property type="entry name" value="MFS"/>
    <property type="match status" value="1"/>
</dbReference>
<dbReference type="Pfam" id="PF07690">
    <property type="entry name" value="MFS_1"/>
    <property type="match status" value="1"/>
</dbReference>
<evidence type="ECO:0000259" key="2">
    <source>
        <dbReference type="PROSITE" id="PS50850"/>
    </source>
</evidence>
<keyword evidence="1" id="KW-0472">Membrane</keyword>
<dbReference type="PANTHER" id="PTHR23542">
    <property type="match status" value="1"/>
</dbReference>
<evidence type="ECO:0000313" key="3">
    <source>
        <dbReference type="EMBL" id="MBW3092898.1"/>
    </source>
</evidence>
<evidence type="ECO:0000313" key="4">
    <source>
        <dbReference type="Proteomes" id="UP000700815"/>
    </source>
</evidence>
<evidence type="ECO:0000256" key="1">
    <source>
        <dbReference type="SAM" id="Phobius"/>
    </source>
</evidence>
<dbReference type="EMBL" id="JAHBBH010000021">
    <property type="protein sequence ID" value="MBW3092898.1"/>
    <property type="molecule type" value="Genomic_DNA"/>
</dbReference>
<feature type="transmembrane region" description="Helical" evidence="1">
    <location>
        <begin position="287"/>
        <end position="306"/>
    </location>
</feature>
<dbReference type="InterPro" id="IPR011701">
    <property type="entry name" value="MFS"/>
</dbReference>
<keyword evidence="1" id="KW-1133">Transmembrane helix</keyword>
<feature type="transmembrane region" description="Helical" evidence="1">
    <location>
        <begin position="178"/>
        <end position="198"/>
    </location>
</feature>
<dbReference type="Proteomes" id="UP000700815">
    <property type="component" value="Unassembled WGS sequence"/>
</dbReference>
<feature type="transmembrane region" description="Helical" evidence="1">
    <location>
        <begin position="20"/>
        <end position="42"/>
    </location>
</feature>
<keyword evidence="4" id="KW-1185">Reference proteome</keyword>
<name>A0ABS6WFV4_9BIFI</name>
<feature type="transmembrane region" description="Helical" evidence="1">
    <location>
        <begin position="109"/>
        <end position="128"/>
    </location>
</feature>
<feature type="transmembrane region" description="Helical" evidence="1">
    <location>
        <begin position="248"/>
        <end position="267"/>
    </location>
</feature>
<comment type="caution">
    <text evidence="3">The sequence shown here is derived from an EMBL/GenBank/DDBJ whole genome shotgun (WGS) entry which is preliminary data.</text>
</comment>
<dbReference type="PANTHER" id="PTHR23542:SF1">
    <property type="entry name" value="MAJOR FACILITATOR SUPERFAMILY (MFS) PROFILE DOMAIN-CONTAINING PROTEIN"/>
    <property type="match status" value="1"/>
</dbReference>
<feature type="transmembrane region" description="Helical" evidence="1">
    <location>
        <begin position="340"/>
        <end position="364"/>
    </location>
</feature>
<feature type="transmembrane region" description="Helical" evidence="1">
    <location>
        <begin position="376"/>
        <end position="402"/>
    </location>
</feature>